<dbReference type="EMBL" id="BAABAT010000042">
    <property type="protein sequence ID" value="GAA4260807.1"/>
    <property type="molecule type" value="Genomic_DNA"/>
</dbReference>
<evidence type="ECO:0008006" key="4">
    <source>
        <dbReference type="Google" id="ProtNLM"/>
    </source>
</evidence>
<evidence type="ECO:0000313" key="2">
    <source>
        <dbReference type="EMBL" id="GAA4260807.1"/>
    </source>
</evidence>
<keyword evidence="3" id="KW-1185">Reference proteome</keyword>
<proteinExistence type="predicted"/>
<comment type="caution">
    <text evidence="2">The sequence shown here is derived from an EMBL/GenBank/DDBJ whole genome shotgun (WGS) entry which is preliminary data.</text>
</comment>
<evidence type="ECO:0000256" key="1">
    <source>
        <dbReference type="SAM" id="SignalP"/>
    </source>
</evidence>
<sequence>MRWTRRAAVSGGVVVAVLAGAAAPAGASTNLGWLYTVNNGGAIFFDADLNGQPGIEKITVCDNKSDGRGIAASVEDVEGNLEYFIVDRSHDGNCTVYQGDLFKEETRVSVSVWEYAGTWKSTVKYGIAVA</sequence>
<dbReference type="Proteomes" id="UP001500620">
    <property type="component" value="Unassembled WGS sequence"/>
</dbReference>
<protein>
    <recommendedName>
        <fullName evidence="4">Secreted protein</fullName>
    </recommendedName>
</protein>
<feature type="chain" id="PRO_5045943492" description="Secreted protein" evidence="1">
    <location>
        <begin position="28"/>
        <end position="130"/>
    </location>
</feature>
<keyword evidence="1" id="KW-0732">Signal</keyword>
<organism evidence="2 3">
    <name type="scientific">Dactylosporangium darangshiense</name>
    <dbReference type="NCBI Taxonomy" id="579108"/>
    <lineage>
        <taxon>Bacteria</taxon>
        <taxon>Bacillati</taxon>
        <taxon>Actinomycetota</taxon>
        <taxon>Actinomycetes</taxon>
        <taxon>Micromonosporales</taxon>
        <taxon>Micromonosporaceae</taxon>
        <taxon>Dactylosporangium</taxon>
    </lineage>
</organism>
<gene>
    <name evidence="2" type="ORF">GCM10022255_090920</name>
</gene>
<evidence type="ECO:0000313" key="3">
    <source>
        <dbReference type="Proteomes" id="UP001500620"/>
    </source>
</evidence>
<name>A0ABP8DP17_9ACTN</name>
<dbReference type="RefSeq" id="WP_345137715.1">
    <property type="nucleotide sequence ID" value="NZ_BAABAT010000042.1"/>
</dbReference>
<feature type="signal peptide" evidence="1">
    <location>
        <begin position="1"/>
        <end position="27"/>
    </location>
</feature>
<accession>A0ABP8DP17</accession>
<reference evidence="3" key="1">
    <citation type="journal article" date="2019" name="Int. J. Syst. Evol. Microbiol.">
        <title>The Global Catalogue of Microorganisms (GCM) 10K type strain sequencing project: providing services to taxonomists for standard genome sequencing and annotation.</title>
        <authorList>
            <consortium name="The Broad Institute Genomics Platform"/>
            <consortium name="The Broad Institute Genome Sequencing Center for Infectious Disease"/>
            <person name="Wu L."/>
            <person name="Ma J."/>
        </authorList>
    </citation>
    <scope>NUCLEOTIDE SEQUENCE [LARGE SCALE GENOMIC DNA]</scope>
    <source>
        <strain evidence="3">JCM 17441</strain>
    </source>
</reference>